<dbReference type="PROSITE" id="PS50841">
    <property type="entry name" value="DIX"/>
    <property type="match status" value="1"/>
</dbReference>
<dbReference type="PANTHER" id="PTHR46102">
    <property type="entry name" value="AXIN"/>
    <property type="match status" value="1"/>
</dbReference>
<keyword evidence="2" id="KW-0963">Cytoplasm</keyword>
<sequence length="614" mass="70335">MSESFYQTESVNSLPLYSIPQLQNVVKVPTMEYVQTNQTDNPLVVDFKVLLNDSQGVEIFRGFLESERVTHYLEFWFACQGFKSADREKVYQLIKVIYRAYIRSESKTAVPLQPNTKKNIVDKISSKQCLDQSIFDTAQMEIRDVLIKEFYIRFIKSESFELYLQNSTSSDNSKSENLENQIQNNIFRDVDCSHVNYSVNNASNHVSMKGKRERSINSEIPTKTNKSKQCASGLNKDRRSIAEADPTSFVNQLNKRLEKVQLMQQCGISLQPDQKVVNIHVDLVKTIDDDPESILDNHCSFLMDRDLNKNDLVVDETITKKDTDIRSVVSQDSGVATTFDPQWHNRPPYSQQIYNPSPYINPPWLSTPRQYRHHHHHDHHHFRTRRRNRSEDQSIYSLEECTSNQGPPFTRKGKSQASDASSIFDSGVSSTYEQISHPWMVSSDRVSSWVNNHPGIVNTPVELTGNMKRSCSAQTPGYKETINEGIESGPPGEVWIDAFCVEAANNGDTYQEKVKAKGTCKGKGDSVIIVGYYFCGDPVPYRTQVPIGESGFTLGQFKMLLPRRGPYRYFFKRPCDEFDGGGAVQEEYTKMKMFFLCGKEKSLRKLKKWNHNNI</sequence>
<dbReference type="SUPFAM" id="SSF48097">
    <property type="entry name" value="Regulator of G-protein signaling, RGS"/>
    <property type="match status" value="1"/>
</dbReference>
<comment type="subcellular location">
    <subcellularLocation>
        <location evidence="1">Cytoplasm</location>
    </subcellularLocation>
</comment>
<name>G3C7W8_SCHMD</name>
<dbReference type="GO" id="GO:0005737">
    <property type="term" value="C:cytoplasm"/>
    <property type="evidence" value="ECO:0007669"/>
    <property type="project" value="UniProtKB-SubCell"/>
</dbReference>
<dbReference type="GO" id="GO:0019901">
    <property type="term" value="F:protein kinase binding"/>
    <property type="evidence" value="ECO:0007669"/>
    <property type="project" value="TreeGrafter"/>
</dbReference>
<dbReference type="SMART" id="SM00021">
    <property type="entry name" value="DAX"/>
    <property type="match status" value="1"/>
</dbReference>
<gene>
    <name evidence="8" type="primary">axinA</name>
</gene>
<dbReference type="GO" id="GO:0060090">
    <property type="term" value="F:molecular adaptor activity"/>
    <property type="evidence" value="ECO:0007669"/>
    <property type="project" value="TreeGrafter"/>
</dbReference>
<dbReference type="InterPro" id="IPR036305">
    <property type="entry name" value="RGS_sf"/>
</dbReference>
<dbReference type="GO" id="GO:0032436">
    <property type="term" value="P:positive regulation of proteasomal ubiquitin-dependent protein catabolic process"/>
    <property type="evidence" value="ECO:0007669"/>
    <property type="project" value="TreeGrafter"/>
</dbReference>
<feature type="domain" description="RGS" evidence="6">
    <location>
        <begin position="46"/>
        <end position="164"/>
    </location>
</feature>
<dbReference type="InterPro" id="IPR016137">
    <property type="entry name" value="RGS"/>
</dbReference>
<dbReference type="PROSITE" id="PS50132">
    <property type="entry name" value="RGS"/>
    <property type="match status" value="1"/>
</dbReference>
<feature type="region of interest" description="Disordered" evidence="5">
    <location>
        <begin position="366"/>
        <end position="422"/>
    </location>
</feature>
<evidence type="ECO:0000259" key="7">
    <source>
        <dbReference type="PROSITE" id="PS50841"/>
    </source>
</evidence>
<evidence type="ECO:0000256" key="2">
    <source>
        <dbReference type="ARBA" id="ARBA00022490"/>
    </source>
</evidence>
<dbReference type="Gene3D" id="1.10.167.10">
    <property type="entry name" value="Regulator of G-protein Signalling 4, domain 2"/>
    <property type="match status" value="1"/>
</dbReference>
<evidence type="ECO:0000256" key="4">
    <source>
        <dbReference type="PROSITE-ProRule" id="PRU00069"/>
    </source>
</evidence>
<evidence type="ECO:0000256" key="5">
    <source>
        <dbReference type="SAM" id="MobiDB-lite"/>
    </source>
</evidence>
<evidence type="ECO:0000313" key="8">
    <source>
        <dbReference type="EMBL" id="ADW27177.1"/>
    </source>
</evidence>
<dbReference type="PRINTS" id="PR01301">
    <property type="entry name" value="RGSPROTEIN"/>
</dbReference>
<dbReference type="GO" id="GO:0048468">
    <property type="term" value="P:cell development"/>
    <property type="evidence" value="ECO:0007669"/>
    <property type="project" value="TreeGrafter"/>
</dbReference>
<dbReference type="InterPro" id="IPR029071">
    <property type="entry name" value="Ubiquitin-like_domsf"/>
</dbReference>
<reference evidence="8" key="1">
    <citation type="submission" date="2010-02" db="EMBL/GenBank/DDBJ databases">
        <title>Brain differentiation is not abolished in posteriorized planarians after Wnt/bcat pathway activation.</title>
        <authorList>
            <person name="Iglesias M."/>
            <person name="Aboobaker A."/>
            <person name="Salo E."/>
        </authorList>
    </citation>
    <scope>NUCLEOTIDE SEQUENCE</scope>
</reference>
<dbReference type="InterPro" id="IPR001158">
    <property type="entry name" value="DIX"/>
</dbReference>
<dbReference type="GO" id="GO:0016055">
    <property type="term" value="P:Wnt signaling pathway"/>
    <property type="evidence" value="ECO:0007669"/>
    <property type="project" value="UniProtKB-KW"/>
</dbReference>
<proteinExistence type="evidence at transcript level"/>
<evidence type="ECO:0000259" key="6">
    <source>
        <dbReference type="PROSITE" id="PS50132"/>
    </source>
</evidence>
<dbReference type="GO" id="GO:0090090">
    <property type="term" value="P:negative regulation of canonical Wnt signaling pathway"/>
    <property type="evidence" value="ECO:0007669"/>
    <property type="project" value="InterPro"/>
</dbReference>
<protein>
    <submittedName>
        <fullName evidence="8">Axis inhibition protein A</fullName>
    </submittedName>
</protein>
<dbReference type="InterPro" id="IPR044926">
    <property type="entry name" value="RGS_subdomain_2"/>
</dbReference>
<dbReference type="Gene3D" id="2.40.240.130">
    <property type="match status" value="1"/>
</dbReference>
<keyword evidence="3 4" id="KW-0879">Wnt signaling pathway</keyword>
<evidence type="ECO:0000256" key="1">
    <source>
        <dbReference type="ARBA" id="ARBA00004496"/>
    </source>
</evidence>
<evidence type="ECO:0000256" key="3">
    <source>
        <dbReference type="ARBA" id="ARBA00022687"/>
    </source>
</evidence>
<dbReference type="OrthoDB" id="10007451at2759"/>
<dbReference type="InterPro" id="IPR043581">
    <property type="entry name" value="Axin-like"/>
</dbReference>
<feature type="domain" description="DIX" evidence="7">
    <location>
        <begin position="525"/>
        <end position="610"/>
    </location>
</feature>
<dbReference type="SMART" id="SM00315">
    <property type="entry name" value="RGS"/>
    <property type="match status" value="1"/>
</dbReference>
<dbReference type="InterPro" id="IPR038207">
    <property type="entry name" value="DIX_dom_sf"/>
</dbReference>
<dbReference type="GO" id="GO:0005634">
    <property type="term" value="C:nucleus"/>
    <property type="evidence" value="ECO:0007669"/>
    <property type="project" value="TreeGrafter"/>
</dbReference>
<dbReference type="Pfam" id="PF00778">
    <property type="entry name" value="DIX"/>
    <property type="match status" value="1"/>
</dbReference>
<feature type="compositionally biased region" description="Polar residues" evidence="5">
    <location>
        <begin position="393"/>
        <end position="407"/>
    </location>
</feature>
<dbReference type="GO" id="GO:0008013">
    <property type="term" value="F:beta-catenin binding"/>
    <property type="evidence" value="ECO:0007669"/>
    <property type="project" value="TreeGrafter"/>
</dbReference>
<dbReference type="GO" id="GO:0030877">
    <property type="term" value="C:beta-catenin destruction complex"/>
    <property type="evidence" value="ECO:0007669"/>
    <property type="project" value="TreeGrafter"/>
</dbReference>
<dbReference type="SUPFAM" id="SSF54236">
    <property type="entry name" value="Ubiquitin-like"/>
    <property type="match status" value="1"/>
</dbReference>
<organism evidence="8">
    <name type="scientific">Schmidtea mediterranea</name>
    <name type="common">Freshwater planarian flatworm</name>
    <dbReference type="NCBI Taxonomy" id="79327"/>
    <lineage>
        <taxon>Eukaryota</taxon>
        <taxon>Metazoa</taxon>
        <taxon>Spiralia</taxon>
        <taxon>Lophotrochozoa</taxon>
        <taxon>Platyhelminthes</taxon>
        <taxon>Rhabditophora</taxon>
        <taxon>Seriata</taxon>
        <taxon>Tricladida</taxon>
        <taxon>Continenticola</taxon>
        <taxon>Geoplanoidea</taxon>
        <taxon>Dugesiidae</taxon>
        <taxon>Schmidtea</taxon>
    </lineage>
</organism>
<dbReference type="GO" id="GO:0031625">
    <property type="term" value="F:ubiquitin protein ligase binding"/>
    <property type="evidence" value="ECO:0007669"/>
    <property type="project" value="TreeGrafter"/>
</dbReference>
<feature type="compositionally biased region" description="Basic residues" evidence="5">
    <location>
        <begin position="370"/>
        <end position="388"/>
    </location>
</feature>
<dbReference type="Pfam" id="PF00615">
    <property type="entry name" value="RGS"/>
    <property type="match status" value="1"/>
</dbReference>
<dbReference type="GO" id="GO:0005886">
    <property type="term" value="C:plasma membrane"/>
    <property type="evidence" value="ECO:0007669"/>
    <property type="project" value="TreeGrafter"/>
</dbReference>
<dbReference type="EMBL" id="GU808528">
    <property type="protein sequence ID" value="ADW27177.1"/>
    <property type="molecule type" value="mRNA"/>
</dbReference>
<dbReference type="PANTHER" id="PTHR46102:SF2">
    <property type="entry name" value="AXIN"/>
    <property type="match status" value="1"/>
</dbReference>
<dbReference type="AlphaFoldDB" id="G3C7W8"/>
<accession>G3C7W8</accession>